<dbReference type="GO" id="GO:0071944">
    <property type="term" value="C:cell periphery"/>
    <property type="evidence" value="ECO:0007669"/>
    <property type="project" value="TreeGrafter"/>
</dbReference>
<dbReference type="Pfam" id="PF04424">
    <property type="entry name" value="MINDY_DUB"/>
    <property type="match status" value="1"/>
</dbReference>
<dbReference type="Proteomes" id="UP000230066">
    <property type="component" value="Unassembled WGS sequence"/>
</dbReference>
<dbReference type="GO" id="GO:0004843">
    <property type="term" value="F:cysteine-type deubiquitinase activity"/>
    <property type="evidence" value="ECO:0007669"/>
    <property type="project" value="UniProtKB-UniRule"/>
</dbReference>
<evidence type="ECO:0000256" key="1">
    <source>
        <dbReference type="ARBA" id="ARBA00006616"/>
    </source>
</evidence>
<keyword evidence="6" id="KW-1185">Reference proteome</keyword>
<keyword evidence="2" id="KW-0833">Ubl conjugation pathway</keyword>
<keyword evidence="2" id="KW-0645">Protease</keyword>
<dbReference type="GO" id="GO:0140934">
    <property type="term" value="F:histone deubiquitinase activity"/>
    <property type="evidence" value="ECO:0007669"/>
    <property type="project" value="UniProtKB-UniRule"/>
</dbReference>
<feature type="compositionally biased region" description="Polar residues" evidence="3">
    <location>
        <begin position="409"/>
        <end position="418"/>
    </location>
</feature>
<proteinExistence type="inferred from homology"/>
<evidence type="ECO:0000259" key="4">
    <source>
        <dbReference type="Pfam" id="PF04424"/>
    </source>
</evidence>
<evidence type="ECO:0000256" key="2">
    <source>
        <dbReference type="RuleBase" id="RU367139"/>
    </source>
</evidence>
<dbReference type="GO" id="GO:0036435">
    <property type="term" value="F:K48-linked polyubiquitin modification-dependent protein binding"/>
    <property type="evidence" value="ECO:0007669"/>
    <property type="project" value="UniProtKB-UniRule"/>
</dbReference>
<comment type="caution">
    <text evidence="5">The sequence shown here is derived from an EMBL/GenBank/DDBJ whole genome shotgun (WGS) entry which is preliminary data.</text>
</comment>
<dbReference type="GO" id="GO:0006508">
    <property type="term" value="P:proteolysis"/>
    <property type="evidence" value="ECO:0007669"/>
    <property type="project" value="UniProtKB-KW"/>
</dbReference>
<dbReference type="AlphaFoldDB" id="A0A4E0RXB4"/>
<feature type="region of interest" description="Disordered" evidence="3">
    <location>
        <begin position="386"/>
        <end position="452"/>
    </location>
</feature>
<dbReference type="InterPro" id="IPR033979">
    <property type="entry name" value="MINDY_domain"/>
</dbReference>
<feature type="compositionally biased region" description="Low complexity" evidence="3">
    <location>
        <begin position="601"/>
        <end position="616"/>
    </location>
</feature>
<dbReference type="EC" id="3.4.19.12" evidence="2"/>
<dbReference type="PANTHER" id="PTHR18063:SF6">
    <property type="entry name" value="UBIQUITIN CARBOXYL-TERMINAL HYDROLASE"/>
    <property type="match status" value="1"/>
</dbReference>
<dbReference type="GO" id="GO:0005829">
    <property type="term" value="C:cytosol"/>
    <property type="evidence" value="ECO:0007669"/>
    <property type="project" value="TreeGrafter"/>
</dbReference>
<protein>
    <recommendedName>
        <fullName evidence="2">Ubiquitin carboxyl-terminal hydrolase</fullName>
        <ecNumber evidence="2">3.4.19.12</ecNumber>
    </recommendedName>
</protein>
<feature type="compositionally biased region" description="Low complexity" evidence="3">
    <location>
        <begin position="386"/>
        <end position="404"/>
    </location>
</feature>
<feature type="compositionally biased region" description="Polar residues" evidence="3">
    <location>
        <begin position="70"/>
        <end position="84"/>
    </location>
</feature>
<gene>
    <name evidence="5" type="ORF">D915_006026</name>
</gene>
<feature type="region of interest" description="Disordered" evidence="3">
    <location>
        <begin position="601"/>
        <end position="658"/>
    </location>
</feature>
<dbReference type="GO" id="GO:1990380">
    <property type="term" value="F:K48-linked deubiquitinase activity"/>
    <property type="evidence" value="ECO:0007669"/>
    <property type="project" value="UniProtKB-UniRule"/>
</dbReference>
<feature type="compositionally biased region" description="Basic and acidic residues" evidence="3">
    <location>
        <begin position="646"/>
        <end position="658"/>
    </location>
</feature>
<dbReference type="GO" id="GO:0016807">
    <property type="term" value="F:cysteine-type carboxypeptidase activity"/>
    <property type="evidence" value="ECO:0007669"/>
    <property type="project" value="TreeGrafter"/>
</dbReference>
<feature type="compositionally biased region" description="Polar residues" evidence="3">
    <location>
        <begin position="46"/>
        <end position="59"/>
    </location>
</feature>
<dbReference type="EMBL" id="JXXN02002466">
    <property type="protein sequence ID" value="THD22882.1"/>
    <property type="molecule type" value="Genomic_DNA"/>
</dbReference>
<dbReference type="GO" id="GO:0071108">
    <property type="term" value="P:protein K48-linked deubiquitination"/>
    <property type="evidence" value="ECO:0007669"/>
    <property type="project" value="TreeGrafter"/>
</dbReference>
<feature type="region of interest" description="Disordered" evidence="3">
    <location>
        <begin position="1"/>
        <end position="84"/>
    </location>
</feature>
<dbReference type="InterPro" id="IPR007518">
    <property type="entry name" value="MINDY"/>
</dbReference>
<feature type="compositionally biased region" description="Low complexity" evidence="3">
    <location>
        <begin position="33"/>
        <end position="44"/>
    </location>
</feature>
<comment type="function">
    <text evidence="2">Hydrolase that can specifically remove 'Lys-48'-linked conjugated ubiquitin from proteins. Has exodeubiquitinase activity and has a preference for long polyubiquitin chains. May play a regulatory role at the level of protein turnover.</text>
</comment>
<evidence type="ECO:0000256" key="3">
    <source>
        <dbReference type="SAM" id="MobiDB-lite"/>
    </source>
</evidence>
<keyword evidence="2" id="KW-0378">Hydrolase</keyword>
<sequence length="658" mass="71369">MNSLTSSPVTDGLSSGSDVISDRSPVVRESHLNASSAENPSESNSGEKINSENHISSQENAKESKPPNPIQKQDCQNSPDVSNVKSETLTVELKPSEKPSTTSPQLVTSNEFIYHVKWINFRARSIPIITQNENGPCPLIAISNVLLLKNVISLPENTEVVTGERLTRMLTDLLFSSPVQDLEAGQRLNYEKTVFDALVLFPSLQTGLDVNVRFTDVSAFEFTSVLGVFDLFEISLYHGWLVDPRDAELASIVGDRTYNRLVEEIIHLKASSNPDDVQKGLLADNFLQQTASQLTYHGLEELSSTLKEGQLAVLFRNNHFCTVTKDKGQIYVLVTDMGLLNEPDVVWEALCDVDGNTQFVDAAFGPYKPTAADLNLENSLFTDSTARSSLSSSSSTRPVPNDSSDVMKSPSTNATSPAKPSLLRTLLGNTLGGDAGAGSKKDTKSVSNKSTTKYICPTNETPKMERKLSYSELACACTNLLSSEENPEQSPSSDLNMAARLQLEEIESVQSDVRIISVRTKKDEKPTVPATSGASLSLDNMKEVCSPDLFEQAMKEWGSGSDFDLALRLQYEEMQLMQDTAKISAPAGAAAPRRGIATQDAANNRSAAANSSRQNSTVIVPSSQSRRFCASSGQKSNPPVTTTTDHASDEEKGSCSLM</sequence>
<evidence type="ECO:0000313" key="6">
    <source>
        <dbReference type="Proteomes" id="UP000230066"/>
    </source>
</evidence>
<feature type="compositionally biased region" description="Polar residues" evidence="3">
    <location>
        <begin position="617"/>
        <end position="645"/>
    </location>
</feature>
<feature type="domain" description="MINDY deubiquitinase" evidence="4">
    <location>
        <begin position="114"/>
        <end position="364"/>
    </location>
</feature>
<reference evidence="5" key="1">
    <citation type="submission" date="2019-03" db="EMBL/GenBank/DDBJ databases">
        <title>Improved annotation for the trematode Fasciola hepatica.</title>
        <authorList>
            <person name="Choi Y.-J."/>
            <person name="Martin J."/>
            <person name="Mitreva M."/>
        </authorList>
    </citation>
    <scope>NUCLEOTIDE SEQUENCE [LARGE SCALE GENOMIC DNA]</scope>
</reference>
<comment type="catalytic activity">
    <reaction evidence="2">
        <text>Thiol-dependent hydrolysis of ester, thioester, amide, peptide and isopeptide bonds formed by the C-terminal Gly of ubiquitin (a 76-residue protein attached to proteins as an intracellular targeting signal).</text>
        <dbReference type="EC" id="3.4.19.12"/>
    </reaction>
</comment>
<dbReference type="PANTHER" id="PTHR18063">
    <property type="entry name" value="NF-E2 INDUCIBLE PROTEIN"/>
    <property type="match status" value="1"/>
</dbReference>
<organism evidence="5 6">
    <name type="scientific">Fasciola hepatica</name>
    <name type="common">Liver fluke</name>
    <dbReference type="NCBI Taxonomy" id="6192"/>
    <lineage>
        <taxon>Eukaryota</taxon>
        <taxon>Metazoa</taxon>
        <taxon>Spiralia</taxon>
        <taxon>Lophotrochozoa</taxon>
        <taxon>Platyhelminthes</taxon>
        <taxon>Trematoda</taxon>
        <taxon>Digenea</taxon>
        <taxon>Plagiorchiida</taxon>
        <taxon>Echinostomata</taxon>
        <taxon>Echinostomatoidea</taxon>
        <taxon>Fasciolidae</taxon>
        <taxon>Fasciola</taxon>
    </lineage>
</organism>
<comment type="similarity">
    <text evidence="1 2">Belongs to the MINDY deubiquitinase family. FAM63 subfamily.</text>
</comment>
<feature type="compositionally biased region" description="Polar residues" evidence="3">
    <location>
        <begin position="1"/>
        <end position="18"/>
    </location>
</feature>
<accession>A0A4E0RXB4</accession>
<evidence type="ECO:0000313" key="5">
    <source>
        <dbReference type="EMBL" id="THD22882.1"/>
    </source>
</evidence>
<name>A0A4E0RXB4_FASHE</name>
<keyword evidence="2" id="KW-0788">Thiol protease</keyword>